<feature type="transmembrane region" description="Helical" evidence="1">
    <location>
        <begin position="191"/>
        <end position="211"/>
    </location>
</feature>
<evidence type="ECO:0000256" key="1">
    <source>
        <dbReference type="SAM" id="Phobius"/>
    </source>
</evidence>
<dbReference type="Proteomes" id="UP000249016">
    <property type="component" value="Unassembled WGS sequence"/>
</dbReference>
<evidence type="ECO:0000313" key="3">
    <source>
        <dbReference type="EMBL" id="RAI76273.1"/>
    </source>
</evidence>
<feature type="transmembrane region" description="Helical" evidence="1">
    <location>
        <begin position="255"/>
        <end position="273"/>
    </location>
</feature>
<evidence type="ECO:0000259" key="2">
    <source>
        <dbReference type="Pfam" id="PF00892"/>
    </source>
</evidence>
<dbReference type="GO" id="GO:0016020">
    <property type="term" value="C:membrane"/>
    <property type="evidence" value="ECO:0007669"/>
    <property type="project" value="InterPro"/>
</dbReference>
<dbReference type="Pfam" id="PF00892">
    <property type="entry name" value="EamA"/>
    <property type="match status" value="1"/>
</dbReference>
<dbReference type="OrthoDB" id="9795255at2"/>
<dbReference type="EMBL" id="QLII01000001">
    <property type="protein sequence ID" value="RAI76273.1"/>
    <property type="molecule type" value="Genomic_DNA"/>
</dbReference>
<gene>
    <name evidence="3" type="ORF">HMF3257_22665</name>
</gene>
<reference evidence="3 4" key="1">
    <citation type="submission" date="2018-06" db="EMBL/GenBank/DDBJ databases">
        <title>Spirosoma sp. HMF3257 Genome sequencing and assembly.</title>
        <authorList>
            <person name="Kang H."/>
            <person name="Cha I."/>
            <person name="Kim H."/>
            <person name="Kang J."/>
            <person name="Joh K."/>
        </authorList>
    </citation>
    <scope>NUCLEOTIDE SEQUENCE [LARGE SCALE GENOMIC DNA]</scope>
    <source>
        <strain evidence="3 4">HMF3257</strain>
    </source>
</reference>
<feature type="transmembrane region" description="Helical" evidence="1">
    <location>
        <begin position="97"/>
        <end position="117"/>
    </location>
</feature>
<keyword evidence="4" id="KW-1185">Reference proteome</keyword>
<feature type="transmembrane region" description="Helical" evidence="1">
    <location>
        <begin position="285"/>
        <end position="301"/>
    </location>
</feature>
<sequence length="302" mass="32846">MIPTVVTLTSLAVLARIVVNPLANVFQKQLTQRTANPLFIMSVTYGVLMLVSLGFWTQLRCSDLPIEFWQSMLVSSLFAMFGNVFLVRAIHIGDLSVLGPINAYKAVVGMLFSIFLLNEIPGWWGVAGVLLIVAGSYVVLNDKKQHAGQTGFSGVIGLFKRPEVKLRLAALVLSAIDGAFLKKAIILSTPIIAFFYWCLLGFGFTLIWIVLTMRTSWRGQVRVLFAQKTTYLALCATLGVSQIASNIALATMPVGYALALFQLSALVSVLFGYQFFSEQGILRKLIGAGIMVAGTVLITVLG</sequence>
<organism evidence="3 4">
    <name type="scientific">Spirosoma telluris</name>
    <dbReference type="NCBI Taxonomy" id="2183553"/>
    <lineage>
        <taxon>Bacteria</taxon>
        <taxon>Pseudomonadati</taxon>
        <taxon>Bacteroidota</taxon>
        <taxon>Cytophagia</taxon>
        <taxon>Cytophagales</taxon>
        <taxon>Cytophagaceae</taxon>
        <taxon>Spirosoma</taxon>
    </lineage>
</organism>
<keyword evidence="1" id="KW-0812">Transmembrane</keyword>
<feature type="transmembrane region" description="Helical" evidence="1">
    <location>
        <begin position="6"/>
        <end position="26"/>
    </location>
</feature>
<protein>
    <submittedName>
        <fullName evidence="3">EamA/RhaT family transporter</fullName>
    </submittedName>
</protein>
<comment type="caution">
    <text evidence="3">The sequence shown here is derived from an EMBL/GenBank/DDBJ whole genome shotgun (WGS) entry which is preliminary data.</text>
</comment>
<dbReference type="SUPFAM" id="SSF103481">
    <property type="entry name" value="Multidrug resistance efflux transporter EmrE"/>
    <property type="match status" value="1"/>
</dbReference>
<dbReference type="AlphaFoldDB" id="A0A327NN83"/>
<feature type="domain" description="EamA" evidence="2">
    <location>
        <begin position="24"/>
        <end position="140"/>
    </location>
</feature>
<feature type="transmembrane region" description="Helical" evidence="1">
    <location>
        <begin position="68"/>
        <end position="90"/>
    </location>
</feature>
<dbReference type="InterPro" id="IPR037185">
    <property type="entry name" value="EmrE-like"/>
</dbReference>
<feature type="transmembrane region" description="Helical" evidence="1">
    <location>
        <begin position="38"/>
        <end position="56"/>
    </location>
</feature>
<accession>A0A327NN83</accession>
<evidence type="ECO:0000313" key="4">
    <source>
        <dbReference type="Proteomes" id="UP000249016"/>
    </source>
</evidence>
<dbReference type="RefSeq" id="WP_111345695.1">
    <property type="nucleotide sequence ID" value="NZ_QLII01000001.1"/>
</dbReference>
<keyword evidence="1" id="KW-1133">Transmembrane helix</keyword>
<proteinExistence type="predicted"/>
<feature type="transmembrane region" description="Helical" evidence="1">
    <location>
        <begin position="123"/>
        <end position="140"/>
    </location>
</feature>
<keyword evidence="1" id="KW-0472">Membrane</keyword>
<dbReference type="InterPro" id="IPR000620">
    <property type="entry name" value="EamA_dom"/>
</dbReference>
<name>A0A327NN83_9BACT</name>